<evidence type="ECO:0000256" key="5">
    <source>
        <dbReference type="ARBA" id="ARBA00022692"/>
    </source>
</evidence>
<feature type="transmembrane region" description="Helical" evidence="14">
    <location>
        <begin position="82"/>
        <end position="105"/>
    </location>
</feature>
<dbReference type="PROSITE" id="PS50283">
    <property type="entry name" value="NA_SOLUT_SYMP_3"/>
    <property type="match status" value="1"/>
</dbReference>
<dbReference type="InterPro" id="IPR050277">
    <property type="entry name" value="Sodium:Solute_Symporter"/>
</dbReference>
<evidence type="ECO:0000256" key="3">
    <source>
        <dbReference type="ARBA" id="ARBA00022448"/>
    </source>
</evidence>
<feature type="transmembrane region" description="Helical" evidence="14">
    <location>
        <begin position="12"/>
        <end position="31"/>
    </location>
</feature>
<sequence>MTAENWQLDNIWLGLGITFAVFSLYYIVAFINNKKTENATDLYLAGRSIGPLVNSLAASSTWMSVATFLGVVALIQQLHLPFVYMWIQLILSVPLLVMLYGASLYRMEVFTSVHFVKQRYGRQSAFLAAGWMLLIMLMYMVGQFIGIAKVFEVLLGLDYTLSLILSAVVITGYITIGGMKGATYNDAIQMVIMMVALLVPLAAILKAMGVSGYWFPPLGYGDMTDALLEKIPTFFDLKYEPRFYLSLFVALTIGTIGLPQLAQRILTSKSIKSARKVVPWFCLWVGIMFLGIYAMGFAGVYHFALLGLELSPEAADKTTLLLNLAYNPDWVSAFVIAGVLAAGVSTIAGLMIGVATVVGHDIVGVIKPEMNEKTQLKYGYFALAGTGVVSLLVSLNPPAFLITSIFWAFGLCATTITPMVVLGVWSTRINSWGAFVGSFVSGALYIVISPYVFGDLSVGTGLVSKLGFAQALISVPVGFIVTILVSFLAERVVVQAASAERSEAQELVERMHGWADVTRVRYDSSTWLLILCGLWVPVLLWGLVPW</sequence>
<evidence type="ECO:0000256" key="4">
    <source>
        <dbReference type="ARBA" id="ARBA00022475"/>
    </source>
</evidence>
<keyword evidence="5 14" id="KW-0812">Transmembrane</keyword>
<dbReference type="Pfam" id="PF00474">
    <property type="entry name" value="SSF"/>
    <property type="match status" value="1"/>
</dbReference>
<comment type="subcellular location">
    <subcellularLocation>
        <location evidence="1">Cell membrane</location>
        <topology evidence="1">Multi-pass membrane protein</topology>
    </subcellularLocation>
</comment>
<dbReference type="PANTHER" id="PTHR48086:SF3">
    <property type="entry name" value="SODIUM_PROLINE SYMPORTER"/>
    <property type="match status" value="1"/>
</dbReference>
<evidence type="ECO:0000256" key="2">
    <source>
        <dbReference type="ARBA" id="ARBA00006434"/>
    </source>
</evidence>
<evidence type="ECO:0000256" key="13">
    <source>
        <dbReference type="RuleBase" id="RU362091"/>
    </source>
</evidence>
<feature type="transmembrane region" description="Helical" evidence="14">
    <location>
        <begin position="401"/>
        <end position="425"/>
    </location>
</feature>
<keyword evidence="6" id="KW-0769">Symport</keyword>
<feature type="transmembrane region" description="Helical" evidence="14">
    <location>
        <begin position="52"/>
        <end position="76"/>
    </location>
</feature>
<keyword evidence="11" id="KW-0739">Sodium transport</keyword>
<evidence type="ECO:0000256" key="7">
    <source>
        <dbReference type="ARBA" id="ARBA00022989"/>
    </source>
</evidence>
<evidence type="ECO:0000313" key="16">
    <source>
        <dbReference type="Proteomes" id="UP000250079"/>
    </source>
</evidence>
<evidence type="ECO:0000256" key="8">
    <source>
        <dbReference type="ARBA" id="ARBA00023053"/>
    </source>
</evidence>
<feature type="transmembrane region" description="Helical" evidence="14">
    <location>
        <begin position="243"/>
        <end position="261"/>
    </location>
</feature>
<dbReference type="InterPro" id="IPR038377">
    <property type="entry name" value="Na/Glc_symporter_sf"/>
</dbReference>
<keyword evidence="3" id="KW-0813">Transport</keyword>
<feature type="transmembrane region" description="Helical" evidence="14">
    <location>
        <begin position="526"/>
        <end position="544"/>
    </location>
</feature>
<organism evidence="15 16">
    <name type="scientific">Granulosicoccus antarcticus IMCC3135</name>
    <dbReference type="NCBI Taxonomy" id="1192854"/>
    <lineage>
        <taxon>Bacteria</taxon>
        <taxon>Pseudomonadati</taxon>
        <taxon>Pseudomonadota</taxon>
        <taxon>Gammaproteobacteria</taxon>
        <taxon>Chromatiales</taxon>
        <taxon>Granulosicoccaceae</taxon>
        <taxon>Granulosicoccus</taxon>
    </lineage>
</organism>
<evidence type="ECO:0000256" key="1">
    <source>
        <dbReference type="ARBA" id="ARBA00004651"/>
    </source>
</evidence>
<feature type="transmembrane region" description="Helical" evidence="14">
    <location>
        <begin position="126"/>
        <end position="147"/>
    </location>
</feature>
<dbReference type="InterPro" id="IPR001734">
    <property type="entry name" value="Na/solute_symporter"/>
</dbReference>
<feature type="transmembrane region" description="Helical" evidence="14">
    <location>
        <begin position="468"/>
        <end position="489"/>
    </location>
</feature>
<keyword evidence="16" id="KW-1185">Reference proteome</keyword>
<dbReference type="OrthoDB" id="9789704at2"/>
<keyword evidence="10 14" id="KW-0472">Membrane</keyword>
<evidence type="ECO:0000256" key="12">
    <source>
        <dbReference type="ARBA" id="ARBA00033708"/>
    </source>
</evidence>
<comment type="catalytic activity">
    <reaction evidence="12">
        <text>L-proline(in) + Na(+)(in) = L-proline(out) + Na(+)(out)</text>
        <dbReference type="Rhea" id="RHEA:28967"/>
        <dbReference type="ChEBI" id="CHEBI:29101"/>
        <dbReference type="ChEBI" id="CHEBI:60039"/>
    </reaction>
</comment>
<evidence type="ECO:0000256" key="9">
    <source>
        <dbReference type="ARBA" id="ARBA00023065"/>
    </source>
</evidence>
<protein>
    <submittedName>
        <fullName evidence="15">Cation/acetate symporter ActP</fullName>
    </submittedName>
</protein>
<dbReference type="Gene3D" id="1.20.1730.10">
    <property type="entry name" value="Sodium/glucose cotransporter"/>
    <property type="match status" value="1"/>
</dbReference>
<dbReference type="RefSeq" id="WP_088919766.1">
    <property type="nucleotide sequence ID" value="NZ_CP018632.1"/>
</dbReference>
<name>A0A2Z2P0R7_9GAMM</name>
<dbReference type="PANTHER" id="PTHR48086">
    <property type="entry name" value="SODIUM/PROLINE SYMPORTER-RELATED"/>
    <property type="match status" value="1"/>
</dbReference>
<evidence type="ECO:0000256" key="10">
    <source>
        <dbReference type="ARBA" id="ARBA00023136"/>
    </source>
</evidence>
<dbReference type="GO" id="GO:0005886">
    <property type="term" value="C:plasma membrane"/>
    <property type="evidence" value="ECO:0007669"/>
    <property type="project" value="UniProtKB-SubCell"/>
</dbReference>
<dbReference type="Proteomes" id="UP000250079">
    <property type="component" value="Chromosome"/>
</dbReference>
<feature type="transmembrane region" description="Helical" evidence="14">
    <location>
        <begin position="330"/>
        <end position="358"/>
    </location>
</feature>
<dbReference type="GO" id="GO:0015293">
    <property type="term" value="F:symporter activity"/>
    <property type="evidence" value="ECO:0007669"/>
    <property type="project" value="UniProtKB-KW"/>
</dbReference>
<dbReference type="GO" id="GO:0006814">
    <property type="term" value="P:sodium ion transport"/>
    <property type="evidence" value="ECO:0007669"/>
    <property type="project" value="UniProtKB-KW"/>
</dbReference>
<dbReference type="KEGG" id="gai:IMCC3135_23555"/>
<feature type="transmembrane region" description="Helical" evidence="14">
    <location>
        <begin position="281"/>
        <end position="304"/>
    </location>
</feature>
<evidence type="ECO:0000256" key="14">
    <source>
        <dbReference type="SAM" id="Phobius"/>
    </source>
</evidence>
<comment type="similarity">
    <text evidence="2 13">Belongs to the sodium:solute symporter (SSF) (TC 2.A.21) family.</text>
</comment>
<feature type="transmembrane region" description="Helical" evidence="14">
    <location>
        <begin position="159"/>
        <end position="179"/>
    </location>
</feature>
<keyword evidence="7 14" id="KW-1133">Transmembrane helix</keyword>
<feature type="transmembrane region" description="Helical" evidence="14">
    <location>
        <begin position="378"/>
        <end position="395"/>
    </location>
</feature>
<keyword evidence="8" id="KW-0915">Sodium</keyword>
<dbReference type="AlphaFoldDB" id="A0A2Z2P0R7"/>
<proteinExistence type="inferred from homology"/>
<evidence type="ECO:0000256" key="6">
    <source>
        <dbReference type="ARBA" id="ARBA00022847"/>
    </source>
</evidence>
<keyword evidence="4" id="KW-1003">Cell membrane</keyword>
<keyword evidence="9" id="KW-0406">Ion transport</keyword>
<feature type="transmembrane region" description="Helical" evidence="14">
    <location>
        <begin position="432"/>
        <end position="453"/>
    </location>
</feature>
<reference evidence="15 16" key="1">
    <citation type="submission" date="2016-12" db="EMBL/GenBank/DDBJ databases">
        <authorList>
            <person name="Song W.-J."/>
            <person name="Kurnit D.M."/>
        </authorList>
    </citation>
    <scope>NUCLEOTIDE SEQUENCE [LARGE SCALE GENOMIC DNA]</scope>
    <source>
        <strain evidence="15 16">IMCC3135</strain>
    </source>
</reference>
<evidence type="ECO:0000313" key="15">
    <source>
        <dbReference type="EMBL" id="ASJ74780.1"/>
    </source>
</evidence>
<evidence type="ECO:0000256" key="11">
    <source>
        <dbReference type="ARBA" id="ARBA00023201"/>
    </source>
</evidence>
<accession>A0A2Z2P0R7</accession>
<dbReference type="EMBL" id="CP018632">
    <property type="protein sequence ID" value="ASJ74780.1"/>
    <property type="molecule type" value="Genomic_DNA"/>
</dbReference>
<gene>
    <name evidence="15" type="primary">actP_4</name>
    <name evidence="15" type="ORF">IMCC3135_23555</name>
</gene>
<feature type="transmembrane region" description="Helical" evidence="14">
    <location>
        <begin position="191"/>
        <end position="215"/>
    </location>
</feature>